<organism evidence="2 3">
    <name type="scientific">Shewanella submarina</name>
    <dbReference type="NCBI Taxonomy" id="2016376"/>
    <lineage>
        <taxon>Bacteria</taxon>
        <taxon>Pseudomonadati</taxon>
        <taxon>Pseudomonadota</taxon>
        <taxon>Gammaproteobacteria</taxon>
        <taxon>Alteromonadales</taxon>
        <taxon>Shewanellaceae</taxon>
        <taxon>Shewanella</taxon>
    </lineage>
</organism>
<evidence type="ECO:0000259" key="1">
    <source>
        <dbReference type="Pfam" id="PF13986"/>
    </source>
</evidence>
<evidence type="ECO:0000313" key="2">
    <source>
        <dbReference type="EMBL" id="MFC3139852.1"/>
    </source>
</evidence>
<dbReference type="RefSeq" id="WP_248936341.1">
    <property type="nucleotide sequence ID" value="NZ_JAKILF010000004.1"/>
</dbReference>
<dbReference type="InterPro" id="IPR025319">
    <property type="entry name" value="DUF4224"/>
</dbReference>
<proteinExistence type="predicted"/>
<feature type="domain" description="DUF4224" evidence="1">
    <location>
        <begin position="19"/>
        <end position="56"/>
    </location>
</feature>
<dbReference type="Proteomes" id="UP001595621">
    <property type="component" value="Unassembled WGS sequence"/>
</dbReference>
<reference evidence="3" key="1">
    <citation type="journal article" date="2019" name="Int. J. Syst. Evol. Microbiol.">
        <title>The Global Catalogue of Microorganisms (GCM) 10K type strain sequencing project: providing services to taxonomists for standard genome sequencing and annotation.</title>
        <authorList>
            <consortium name="The Broad Institute Genomics Platform"/>
            <consortium name="The Broad Institute Genome Sequencing Center for Infectious Disease"/>
            <person name="Wu L."/>
            <person name="Ma J."/>
        </authorList>
    </citation>
    <scope>NUCLEOTIDE SEQUENCE [LARGE SCALE GENOMIC DNA]</scope>
    <source>
        <strain evidence="3">KCTC 52277</strain>
    </source>
</reference>
<name>A0ABV7GJH6_9GAMM</name>
<keyword evidence="3" id="KW-1185">Reference proteome</keyword>
<gene>
    <name evidence="2" type="ORF">ACFOE0_16935</name>
</gene>
<protein>
    <submittedName>
        <fullName evidence="2">DUF4224 domain-containing protein</fullName>
    </submittedName>
</protein>
<comment type="caution">
    <text evidence="2">The sequence shown here is derived from an EMBL/GenBank/DDBJ whole genome shotgun (WGS) entry which is preliminary data.</text>
</comment>
<dbReference type="Pfam" id="PF13986">
    <property type="entry name" value="DUF4224"/>
    <property type="match status" value="1"/>
</dbReference>
<accession>A0ABV7GJH6</accession>
<evidence type="ECO:0000313" key="3">
    <source>
        <dbReference type="Proteomes" id="UP001595621"/>
    </source>
</evidence>
<dbReference type="EMBL" id="JBHRTD010000017">
    <property type="protein sequence ID" value="MFC3139852.1"/>
    <property type="molecule type" value="Genomic_DNA"/>
</dbReference>
<sequence length="58" mass="6379">MLPIENHPLIDSTTMTTLMSQEDIVRITGAKQSARQIEILARNGIPHIVDANGKPKLT</sequence>